<dbReference type="AlphaFoldDB" id="D8QIN4"/>
<dbReference type="InParanoid" id="D8QIN4"/>
<sequence>MLRPAAVLASLCLCALGGSVGLGGNCTTENDHLDVLTHKFMSDCSDSAFCTAPNGTCQPRRCRRDEFPFGYPPDAPLPPLCPSGSFCPDEGDGCRELVPLGGVCQLARDEQCSAAPDWEDLASPYNVNGSICLHSTCTYANATLGQSCVTDNTTYVDLDPDGSQYVTLISRDNCRTPYYYCDAAQGVCLRSLALGSSCSADRECQQHNCLAGVCAESPETPRRVPAWQSALTIISILGAMAATFVFLTILHKRQRFEQYQELRDYYYEQMRHAD</sequence>
<proteinExistence type="predicted"/>
<name>D8QIN4_SCHCM</name>
<accession>D8QIN4</accession>
<organism evidence="4">
    <name type="scientific">Schizophyllum commune (strain H4-8 / FGSC 9210)</name>
    <name type="common">Split gill fungus</name>
    <dbReference type="NCBI Taxonomy" id="578458"/>
    <lineage>
        <taxon>Eukaryota</taxon>
        <taxon>Fungi</taxon>
        <taxon>Dikarya</taxon>
        <taxon>Basidiomycota</taxon>
        <taxon>Agaricomycotina</taxon>
        <taxon>Agaricomycetes</taxon>
        <taxon>Agaricomycetidae</taxon>
        <taxon>Agaricales</taxon>
        <taxon>Schizophyllaceae</taxon>
        <taxon>Schizophyllum</taxon>
    </lineage>
</organism>
<evidence type="ECO:0000256" key="2">
    <source>
        <dbReference type="SAM" id="SignalP"/>
    </source>
</evidence>
<dbReference type="STRING" id="578458.D8QIN4"/>
<reference evidence="3 4" key="1">
    <citation type="journal article" date="2010" name="Nat. Biotechnol.">
        <title>Genome sequence of the model mushroom Schizophyllum commune.</title>
        <authorList>
            <person name="Ohm R.A."/>
            <person name="de Jong J.F."/>
            <person name="Lugones L.G."/>
            <person name="Aerts A."/>
            <person name="Kothe E."/>
            <person name="Stajich J.E."/>
            <person name="de Vries R.P."/>
            <person name="Record E."/>
            <person name="Levasseur A."/>
            <person name="Baker S.E."/>
            <person name="Bartholomew K.A."/>
            <person name="Coutinho P.M."/>
            <person name="Erdmann S."/>
            <person name="Fowler T.J."/>
            <person name="Gathman A.C."/>
            <person name="Lombard V."/>
            <person name="Henrissat B."/>
            <person name="Knabe N."/>
            <person name="Kuees U."/>
            <person name="Lilly W.W."/>
            <person name="Lindquist E."/>
            <person name="Lucas S."/>
            <person name="Magnuson J.K."/>
            <person name="Piumi F."/>
            <person name="Raudaskoski M."/>
            <person name="Salamov A."/>
            <person name="Schmutz J."/>
            <person name="Schwarze F.W.M.R."/>
            <person name="vanKuyk P.A."/>
            <person name="Horton J.S."/>
            <person name="Grigoriev I.V."/>
            <person name="Woesten H.A.B."/>
        </authorList>
    </citation>
    <scope>NUCLEOTIDE SEQUENCE [LARGE SCALE GENOMIC DNA]</scope>
    <source>
        <strain evidence="4">H4-8 / FGSC 9210</strain>
    </source>
</reference>
<dbReference type="KEGG" id="scm:SCHCO_02643142"/>
<protein>
    <recommendedName>
        <fullName evidence="5">Dickkopf N-terminal cysteine-rich domain-containing protein</fullName>
    </recommendedName>
</protein>
<gene>
    <name evidence="3" type="ORF">SCHCODRAFT_61553</name>
</gene>
<evidence type="ECO:0000256" key="1">
    <source>
        <dbReference type="SAM" id="Phobius"/>
    </source>
</evidence>
<keyword evidence="4" id="KW-1185">Reference proteome</keyword>
<dbReference type="eggNOG" id="ENOG502SJSB">
    <property type="taxonomic scope" value="Eukaryota"/>
</dbReference>
<feature type="chain" id="PRO_5003120975" description="Dickkopf N-terminal cysteine-rich domain-containing protein" evidence="2">
    <location>
        <begin position="18"/>
        <end position="274"/>
    </location>
</feature>
<keyword evidence="1" id="KW-0472">Membrane</keyword>
<keyword evidence="2" id="KW-0732">Signal</keyword>
<evidence type="ECO:0000313" key="4">
    <source>
        <dbReference type="Proteomes" id="UP000007431"/>
    </source>
</evidence>
<dbReference type="Proteomes" id="UP000007431">
    <property type="component" value="Unassembled WGS sequence"/>
</dbReference>
<evidence type="ECO:0000313" key="3">
    <source>
        <dbReference type="EMBL" id="EFI92442.1"/>
    </source>
</evidence>
<dbReference type="OMA" id="DEQCAPP"/>
<keyword evidence="1" id="KW-1133">Transmembrane helix</keyword>
<evidence type="ECO:0008006" key="5">
    <source>
        <dbReference type="Google" id="ProtNLM"/>
    </source>
</evidence>
<keyword evidence="1" id="KW-0812">Transmembrane</keyword>
<dbReference type="EMBL" id="GL377313">
    <property type="protein sequence ID" value="EFI92442.1"/>
    <property type="molecule type" value="Genomic_DNA"/>
</dbReference>
<feature type="signal peptide" evidence="2">
    <location>
        <begin position="1"/>
        <end position="17"/>
    </location>
</feature>
<dbReference type="HOGENOM" id="CLU_054233_0_0_1"/>
<dbReference type="OrthoDB" id="195231at2759"/>
<dbReference type="GeneID" id="9596738"/>
<feature type="transmembrane region" description="Helical" evidence="1">
    <location>
        <begin position="226"/>
        <end position="250"/>
    </location>
</feature>
<dbReference type="VEuPathDB" id="FungiDB:SCHCODRAFT_02643142"/>